<dbReference type="KEGG" id="ssm:Spirs_4107"/>
<keyword evidence="2" id="KW-1185">Reference proteome</keyword>
<dbReference type="HOGENOM" id="CLU_031688_0_0_12"/>
<dbReference type="OrthoDB" id="4876345at2"/>
<reference evidence="1 2" key="1">
    <citation type="journal article" date="2010" name="Stand. Genomic Sci.">
        <title>Complete genome sequence of Spirochaeta smaragdinae type strain (SEBR 4228).</title>
        <authorList>
            <person name="Mavromatis K."/>
            <person name="Yasawong M."/>
            <person name="Chertkov O."/>
            <person name="Lapidus A."/>
            <person name="Lucas S."/>
            <person name="Nolan M."/>
            <person name="Del Rio T.G."/>
            <person name="Tice H."/>
            <person name="Cheng J.F."/>
            <person name="Pitluck S."/>
            <person name="Liolios K."/>
            <person name="Ivanova N."/>
            <person name="Tapia R."/>
            <person name="Han C."/>
            <person name="Bruce D."/>
            <person name="Goodwin L."/>
            <person name="Pati A."/>
            <person name="Chen A."/>
            <person name="Palaniappan K."/>
            <person name="Land M."/>
            <person name="Hauser L."/>
            <person name="Chang Y.J."/>
            <person name="Jeffries C.D."/>
            <person name="Detter J.C."/>
            <person name="Rohde M."/>
            <person name="Brambilla E."/>
            <person name="Spring S."/>
            <person name="Goker M."/>
            <person name="Sikorski J."/>
            <person name="Woyke T."/>
            <person name="Bristow J."/>
            <person name="Eisen J.A."/>
            <person name="Markowitz V."/>
            <person name="Hugenholtz P."/>
            <person name="Klenk H.P."/>
            <person name="Kyrpides N.C."/>
        </authorList>
    </citation>
    <scope>NUCLEOTIDE SEQUENCE [LARGE SCALE GENOMIC DNA]</scope>
    <source>
        <strain evidence="2">DSM 11293 / JCM 15392 / SEBR 4228</strain>
    </source>
</reference>
<dbReference type="Proteomes" id="UP000002318">
    <property type="component" value="Chromosome"/>
</dbReference>
<dbReference type="eggNOG" id="COG1020">
    <property type="taxonomic scope" value="Bacteria"/>
</dbReference>
<accession>E1R9L9</accession>
<name>E1R9L9_SEDSS</name>
<dbReference type="STRING" id="573413.Spirs_4107"/>
<dbReference type="EMBL" id="CP002116">
    <property type="protein sequence ID" value="ADK83188.1"/>
    <property type="molecule type" value="Genomic_DNA"/>
</dbReference>
<gene>
    <name evidence="1" type="ordered locus">Spirs_4107</name>
</gene>
<evidence type="ECO:0000313" key="1">
    <source>
        <dbReference type="EMBL" id="ADK83188.1"/>
    </source>
</evidence>
<dbReference type="AlphaFoldDB" id="E1R9L9"/>
<organism evidence="1 2">
    <name type="scientific">Sediminispirochaeta smaragdinae (strain DSM 11293 / JCM 15392 / SEBR 4228)</name>
    <name type="common">Spirochaeta smaragdinae</name>
    <dbReference type="NCBI Taxonomy" id="573413"/>
    <lineage>
        <taxon>Bacteria</taxon>
        <taxon>Pseudomonadati</taxon>
        <taxon>Spirochaetota</taxon>
        <taxon>Spirochaetia</taxon>
        <taxon>Spirochaetales</taxon>
        <taxon>Spirochaetaceae</taxon>
        <taxon>Sediminispirochaeta</taxon>
    </lineage>
</organism>
<dbReference type="RefSeq" id="WP_013256644.1">
    <property type="nucleotide sequence ID" value="NC_014364.1"/>
</dbReference>
<sequence length="426" mass="49198">MDIREAHEPQQEFRLDNAAKIFPSLLTKQQTTIFRLSANIDKAVNIKILEESLSAMLVRCPYYRVHLRRGLFWYYLEPCDSEARIEAESRYPCLYLPYKKPGVLPFRVLAYQNRIAFEIAHFITDGTGALNFLNGLLLEYLRRRGEKIDPEGRIIECTDPPDPKEGEDSFRIHYEKGVPQAKQLPPALQLGGKQEKPPIFHVTEGKMESADLKREASRYGATIGEFLTALLIDVAQEVMVRRKLKPRPIRISIPINLRKVYPSITMRNFALSVEPGIDPRLGDFQFGDIVAKVHHFMKMEFDQRMIRRQLARNIEGEKNPFVRIIPLLFKDPLLRHFYGIFGRKAFTLSFSNLGRIQIPEQMKPFIKGYQFLPPPLKQSVNATSVAYAGKTSLFITSTVQDRSVERLVYTRLRKMGIRVSVTTNRR</sequence>
<evidence type="ECO:0000313" key="2">
    <source>
        <dbReference type="Proteomes" id="UP000002318"/>
    </source>
</evidence>
<proteinExistence type="predicted"/>
<protein>
    <submittedName>
        <fullName evidence="1">Alcohol acetyltransferase</fullName>
    </submittedName>
</protein>